<dbReference type="PANTHER" id="PTHR34846:SF10">
    <property type="entry name" value="CYTOPLASMIC PROTEIN"/>
    <property type="match status" value="1"/>
</dbReference>
<dbReference type="Pfam" id="PF02627">
    <property type="entry name" value="CMD"/>
    <property type="match status" value="1"/>
</dbReference>
<dbReference type="NCBIfam" id="TIGR00778">
    <property type="entry name" value="ahpD_dom"/>
    <property type="match status" value="1"/>
</dbReference>
<dbReference type="KEGG" id="rmn:TK49_02830"/>
<protein>
    <submittedName>
        <fullName evidence="2">Argininosuccinate synthase</fullName>
    </submittedName>
</protein>
<name>A0AAJ4ZHZ2_9RALS</name>
<dbReference type="AlphaFoldDB" id="A0AAJ4ZHZ2"/>
<dbReference type="Gene3D" id="1.20.1290.10">
    <property type="entry name" value="AhpD-like"/>
    <property type="match status" value="1"/>
</dbReference>
<gene>
    <name evidence="2" type="ORF">NCTC10894_00134</name>
</gene>
<evidence type="ECO:0000313" key="2">
    <source>
        <dbReference type="EMBL" id="SUD95807.1"/>
    </source>
</evidence>
<dbReference type="RefSeq" id="WP_045785354.1">
    <property type="nucleotide sequence ID" value="NZ_BAAAEC010000009.1"/>
</dbReference>
<reference evidence="2 3" key="1">
    <citation type="submission" date="2018-06" db="EMBL/GenBank/DDBJ databases">
        <authorList>
            <consortium name="Pathogen Informatics"/>
            <person name="Doyle S."/>
        </authorList>
    </citation>
    <scope>NUCLEOTIDE SEQUENCE [LARGE SCALE GENOMIC DNA]</scope>
    <source>
        <strain evidence="2 3">NCTC10894</strain>
    </source>
</reference>
<dbReference type="PANTHER" id="PTHR34846">
    <property type="entry name" value="4-CARBOXYMUCONOLACTONE DECARBOXYLASE FAMILY PROTEIN (AFU_ORTHOLOGUE AFUA_6G11590)"/>
    <property type="match status" value="1"/>
</dbReference>
<organism evidence="2 3">
    <name type="scientific">Ralstonia mannitolilytica</name>
    <dbReference type="NCBI Taxonomy" id="105219"/>
    <lineage>
        <taxon>Bacteria</taxon>
        <taxon>Pseudomonadati</taxon>
        <taxon>Pseudomonadota</taxon>
        <taxon>Betaproteobacteria</taxon>
        <taxon>Burkholderiales</taxon>
        <taxon>Burkholderiaceae</taxon>
        <taxon>Ralstonia</taxon>
    </lineage>
</organism>
<dbReference type="InterPro" id="IPR004675">
    <property type="entry name" value="AhpD_core"/>
</dbReference>
<dbReference type="InterPro" id="IPR029032">
    <property type="entry name" value="AhpD-like"/>
</dbReference>
<dbReference type="Proteomes" id="UP000255008">
    <property type="component" value="Unassembled WGS sequence"/>
</dbReference>
<dbReference type="EMBL" id="UGVE01000001">
    <property type="protein sequence ID" value="SUD95807.1"/>
    <property type="molecule type" value="Genomic_DNA"/>
</dbReference>
<dbReference type="SUPFAM" id="SSF69118">
    <property type="entry name" value="AhpD-like"/>
    <property type="match status" value="1"/>
</dbReference>
<accession>A0AAJ4ZHZ2</accession>
<comment type="caution">
    <text evidence="2">The sequence shown here is derived from an EMBL/GenBank/DDBJ whole genome shotgun (WGS) entry which is preliminary data.</text>
</comment>
<dbReference type="InterPro" id="IPR003779">
    <property type="entry name" value="CMD-like"/>
</dbReference>
<evidence type="ECO:0000259" key="1">
    <source>
        <dbReference type="Pfam" id="PF02627"/>
    </source>
</evidence>
<feature type="domain" description="Carboxymuconolactone decarboxylase-like" evidence="1">
    <location>
        <begin position="12"/>
        <end position="94"/>
    </location>
</feature>
<dbReference type="GO" id="GO:0051920">
    <property type="term" value="F:peroxiredoxin activity"/>
    <property type="evidence" value="ECO:0007669"/>
    <property type="project" value="InterPro"/>
</dbReference>
<evidence type="ECO:0000313" key="3">
    <source>
        <dbReference type="Proteomes" id="UP000255008"/>
    </source>
</evidence>
<sequence length="145" mass="16228">MEPRLDFYQSNPAAIQAVMGLEKALGKSSLEKPLTELVRLRASQINGCAYCVDMHSADARKAGEDERRLAAVCVWQETPFFTDRERAALAWTEAVTRVGETRVPDDVWQAARAQFSDAELVDLTLLVCTINTWNRLAVSFRKLPA</sequence>
<proteinExistence type="predicted"/>
<dbReference type="GeneID" id="34790294"/>